<feature type="coiled-coil region" evidence="2">
    <location>
        <begin position="693"/>
        <end position="720"/>
    </location>
</feature>
<evidence type="ECO:0000313" key="4">
    <source>
        <dbReference type="EMBL" id="CAI3987149.1"/>
    </source>
</evidence>
<evidence type="ECO:0000256" key="3">
    <source>
        <dbReference type="SAM" id="MobiDB-lite"/>
    </source>
</evidence>
<evidence type="ECO:0000256" key="2">
    <source>
        <dbReference type="SAM" id="Coils"/>
    </source>
</evidence>
<dbReference type="EMBL" id="CAMXCT020001136">
    <property type="protein sequence ID" value="CAL1140524.1"/>
    <property type="molecule type" value="Genomic_DNA"/>
</dbReference>
<feature type="region of interest" description="Disordered" evidence="3">
    <location>
        <begin position="1477"/>
        <end position="1509"/>
    </location>
</feature>
<reference evidence="4" key="1">
    <citation type="submission" date="2022-10" db="EMBL/GenBank/DDBJ databases">
        <authorList>
            <person name="Chen Y."/>
            <person name="Dougan E. K."/>
            <person name="Chan C."/>
            <person name="Rhodes N."/>
            <person name="Thang M."/>
        </authorList>
    </citation>
    <scope>NUCLEOTIDE SEQUENCE</scope>
</reference>
<evidence type="ECO:0000313" key="5">
    <source>
        <dbReference type="EMBL" id="CAL4774461.1"/>
    </source>
</evidence>
<gene>
    <name evidence="4" type="ORF">C1SCF055_LOCUS14445</name>
</gene>
<dbReference type="InterPro" id="IPR010998">
    <property type="entry name" value="Integrase_recombinase_N"/>
</dbReference>
<reference evidence="5 6" key="2">
    <citation type="submission" date="2024-05" db="EMBL/GenBank/DDBJ databases">
        <authorList>
            <person name="Chen Y."/>
            <person name="Shah S."/>
            <person name="Dougan E. K."/>
            <person name="Thang M."/>
            <person name="Chan C."/>
        </authorList>
    </citation>
    <scope>NUCLEOTIDE SEQUENCE [LARGE SCALE GENOMIC DNA]</scope>
</reference>
<dbReference type="EMBL" id="CAMXCT030001136">
    <property type="protein sequence ID" value="CAL4774461.1"/>
    <property type="molecule type" value="Genomic_DNA"/>
</dbReference>
<feature type="region of interest" description="Disordered" evidence="3">
    <location>
        <begin position="1136"/>
        <end position="1166"/>
    </location>
</feature>
<feature type="compositionally biased region" description="Basic and acidic residues" evidence="3">
    <location>
        <begin position="198"/>
        <end position="208"/>
    </location>
</feature>
<accession>A0A9P1C8U9</accession>
<evidence type="ECO:0000313" key="6">
    <source>
        <dbReference type="Proteomes" id="UP001152797"/>
    </source>
</evidence>
<organism evidence="4">
    <name type="scientific">Cladocopium goreaui</name>
    <dbReference type="NCBI Taxonomy" id="2562237"/>
    <lineage>
        <taxon>Eukaryota</taxon>
        <taxon>Sar</taxon>
        <taxon>Alveolata</taxon>
        <taxon>Dinophyceae</taxon>
        <taxon>Suessiales</taxon>
        <taxon>Symbiodiniaceae</taxon>
        <taxon>Cladocopium</taxon>
    </lineage>
</organism>
<feature type="compositionally biased region" description="Acidic residues" evidence="3">
    <location>
        <begin position="209"/>
        <end position="238"/>
    </location>
</feature>
<proteinExistence type="predicted"/>
<evidence type="ECO:0000256" key="1">
    <source>
        <dbReference type="ARBA" id="ARBA00023125"/>
    </source>
</evidence>
<sequence>MCTSGTCRLPEDGHGRCRVKNASLKRSSDAAPQLCKEVKSILRQSRVARQGSRPGLASVVWRRLKMLRCCPRRLWSEGRVKFRGSVRVLSFPRTLGGSDAVPTDGSTVALGLGHVPKESQVKLARCSRNSDQISWMPTEMRERVLMECMGKENYEKVQEIELPEMTELQAQRKSSVEDLRCHADRGELVDLLSMAKRKREETPEPKEVPDDEDEESEEESEEELEDEEDSGELDITVDDDGRICSPEGQLTQSIVLEPPVRVFDDVLPAEHLEALKECCRSCFQAKPSQGRYSSGKTFWSDWNQSPRCELEALALAILRRHCPEPAAPAGVEWWTLCLDESSEVAWHWDRDYTLESSGVNIHPMLGTVTYLSQGEEKHPQLSTWTLDVLSSVQRTGQDVLLPRQSAAGNAWCTVVPPRVGRHLAFDGRFLHGAFDAAPRSAVVTSERVTFLANVWVGHQPGNASPLPVELQSFSAQGPESLRSVEKALISPAPPREPKVVEADEELRSFKLEGGRLQIAPPKSAGGLRTGLHRGLLPLDASDLDSGCEAKESWRVDNKNITLMPQSIEEACKRARKLTDEVAAYGTELQRVAALRRLGEAPSPVRPGSQTHRSVPFAQAKSAARKVVAKLAGLLRWGAQGGDRKCKAPAEGGSFFRERCGGLLSSEVSRGGLLVAQLQAVARVGQLSDTAYAVDMVQKELGNHEREMALLRQERESLQVAMGAPAHRGQGKLAAAANNSIPSSPGGMSPVANRVSGVGRQPWNLRALVKDCQSGSLALCYLNYGEAPPVYHTRLVLGHVQNHEYFIRTPDGDEYIEHLDGSNTDLTQFFVGPDDGSLPVGVPAAQVYAFQPMTVAELNRILASGRQLVAAELRARGLADPHAPQAVGQMVWVMAEAIPGKKIGEVVNPPANHPRLGQYGLMEVADDNGSTRPVLIHQLCVDEVGKFCEDRIGLARASEAVEGEDRSAGEDVRTMEVKYAFNGERHRSFRDSVAEMQQVEFDDFPLAPRTSLAYLKAVSMVAESAFGQHLSWVAQSRIPEGDRAVHENEILSRALDLAISYDALNISNLASFELIIRRKQLLAEAHAYNPGAPSYEGADHYLGTTYRPGGGIIVPELQKHVSEKMHQESQILKEKRKQAELKGNGKGKNKNQPPPPKPEPKGGVCRASARRFQRREHIRKRVNMAIHALNSLFFGRVCPEAGEIGNLSSLPLCQRECIRGLVQRIQAFGAPPSTASRQGALAVLRAASNGYQEPEAGVGEVVDFVLDQLSLPSGRVAGVDLESSLDGPLQTMVADFENWMLQDASAWSDLAEEDCFYAARISSEMSNFFCLVSDINLFEARSSVVAMPYCDNLHSLSLSAEACQAGKASMAADLSDMGFSLHEEVDATDYFPTIVGAFVILAQKTGSLESDWQGLSLSERGGFAQRQMSRTGPLGARSVRVLSLASHQIRSQDPKAKGSLIRKAADVVKKSSRVLRAPLLSPPVKPSSNKRSLAGNRASAPKSYKAQRTLSRTQEVALEVDNLAKANRLTTLERRSVSRAIETQYASYYRRFASFCRENSLDPPPSPLTDGHLAEYMDIMFAEGKGMNEGEKTLASVEYHHSSLKGKMLRSRKALKGWRKEMPPASRLPLPKVIAYGMSMALLAKQKKGMALKLIADFDTYMRPGESQDLKVSSLVAPVKKAGPQYRWFSVVVRPFDDLRPDKVGVFDNSIPFNSKGREWIGEMMQAHVKKLKKKKSDLIYDFTAEEYRKEFQKAGQMMGLEGLHPYQLRHGGAAEDLNSKARDYPSVKARGRWQTDASVRRYTKVGKVQQLLNQLSKRHVEFCLWSVRNLEKVFRDQVLPRSPLN</sequence>
<dbReference type="Proteomes" id="UP001152797">
    <property type="component" value="Unassembled WGS sequence"/>
</dbReference>
<keyword evidence="6" id="KW-1185">Reference proteome</keyword>
<dbReference type="Gene3D" id="1.10.150.130">
    <property type="match status" value="1"/>
</dbReference>
<dbReference type="GO" id="GO:0003677">
    <property type="term" value="F:DNA binding"/>
    <property type="evidence" value="ECO:0007669"/>
    <property type="project" value="UniProtKB-KW"/>
</dbReference>
<feature type="region of interest" description="Disordered" evidence="3">
    <location>
        <begin position="193"/>
        <end position="242"/>
    </location>
</feature>
<dbReference type="OrthoDB" id="69177at2759"/>
<dbReference type="EMBL" id="CAMXCT010001136">
    <property type="protein sequence ID" value="CAI3987149.1"/>
    <property type="molecule type" value="Genomic_DNA"/>
</dbReference>
<name>A0A9P1C8U9_9DINO</name>
<comment type="caution">
    <text evidence="4">The sequence shown here is derived from an EMBL/GenBank/DDBJ whole genome shotgun (WGS) entry which is preliminary data.</text>
</comment>
<protein>
    <submittedName>
        <fullName evidence="5">Acyl-protein thioesterase 1</fullName>
    </submittedName>
</protein>
<keyword evidence="2" id="KW-0175">Coiled coil</keyword>
<keyword evidence="1" id="KW-0238">DNA-binding</keyword>